<proteinExistence type="predicted"/>
<dbReference type="AlphaFoldDB" id="A0A5E4LKT4"/>
<evidence type="ECO:0000313" key="6">
    <source>
        <dbReference type="Proteomes" id="UP000789941"/>
    </source>
</evidence>
<dbReference type="InterPro" id="IPR004843">
    <property type="entry name" value="Calcineurin-like_PHP"/>
</dbReference>
<dbReference type="PANTHER" id="PTHR30337:SF0">
    <property type="entry name" value="NUCLEASE SBCCD SUBUNIT D"/>
    <property type="match status" value="1"/>
</dbReference>
<dbReference type="CDD" id="cd00840">
    <property type="entry name" value="MPP_Mre11_N"/>
    <property type="match status" value="1"/>
</dbReference>
<dbReference type="Proteomes" id="UP000789941">
    <property type="component" value="Unassembled WGS sequence"/>
</dbReference>
<dbReference type="InterPro" id="IPR050535">
    <property type="entry name" value="DNA_Repair-Maintenance_Comp"/>
</dbReference>
<evidence type="ECO:0000313" key="5">
    <source>
        <dbReference type="EMBL" id="VVC02625.1"/>
    </source>
</evidence>
<dbReference type="Pfam" id="PF00149">
    <property type="entry name" value="Metallophos"/>
    <property type="match status" value="1"/>
</dbReference>
<evidence type="ECO:0000256" key="1">
    <source>
        <dbReference type="ARBA" id="ARBA00022722"/>
    </source>
</evidence>
<accession>A0A5E4LKT4</accession>
<evidence type="ECO:0000259" key="4">
    <source>
        <dbReference type="Pfam" id="PF00149"/>
    </source>
</evidence>
<keyword evidence="2 5" id="KW-0378">Hydrolase</keyword>
<gene>
    <name evidence="5" type="ORF">LFW2832_00120</name>
</gene>
<sequence>MKIAIFSDPHLGYARFEEDSYVQAERVIVNASENADIIICAGDIFDIKIPKLETIKRAIEIFKKAKVPIYAIHGNHERRAKEMVNPVQLLASGTNIKWLHGSDAVFEKDGEKIQLFGMGSVPEEYAETALKAVIPKFKKDNSVAILVIHQSIRELVPGGKDELSLEYLETLPFDLIVNGHIHETITKLDGRFLIPGSTVITQLKKDETAPKGYYIYDTKSKASRFIPVETRKFFYEELVFDQASEIEIRKQIREKVEGIKKSHPNAIIVIKVDGKLKEGLNSSDIRIDGYENVFIDNRLNEENLAAKIEKIKNTREANLSVREIALRELKTKLDGRIVLFDSADLFEKLLEGPEETLAYLEKQDKIKGT</sequence>
<dbReference type="SUPFAM" id="SSF56300">
    <property type="entry name" value="Metallo-dependent phosphatases"/>
    <property type="match status" value="1"/>
</dbReference>
<name>A0A5E4LKT4_9ARCH</name>
<dbReference type="Gene3D" id="3.60.21.10">
    <property type="match status" value="1"/>
</dbReference>
<dbReference type="GO" id="GO:0004527">
    <property type="term" value="F:exonuclease activity"/>
    <property type="evidence" value="ECO:0007669"/>
    <property type="project" value="UniProtKB-KW"/>
</dbReference>
<dbReference type="PANTHER" id="PTHR30337">
    <property type="entry name" value="COMPONENT OF ATP-DEPENDENT DSDNA EXONUCLEASE"/>
    <property type="match status" value="1"/>
</dbReference>
<comment type="caution">
    <text evidence="5">The sequence shown here is derived from an EMBL/GenBank/DDBJ whole genome shotgun (WGS) entry which is preliminary data.</text>
</comment>
<dbReference type="InterPro" id="IPR029052">
    <property type="entry name" value="Metallo-depent_PP-like"/>
</dbReference>
<protein>
    <submittedName>
        <fullName evidence="5">DNA double-strand break repair protein Mre11</fullName>
        <ecNumber evidence="5">3.1.-.-</ecNumber>
    </submittedName>
</protein>
<evidence type="ECO:0000256" key="2">
    <source>
        <dbReference type="ARBA" id="ARBA00022801"/>
    </source>
</evidence>
<evidence type="ECO:0000256" key="3">
    <source>
        <dbReference type="ARBA" id="ARBA00022839"/>
    </source>
</evidence>
<dbReference type="InterPro" id="IPR041796">
    <property type="entry name" value="Mre11_N"/>
</dbReference>
<feature type="domain" description="Calcineurin-like phosphoesterase" evidence="4">
    <location>
        <begin position="1"/>
        <end position="183"/>
    </location>
</feature>
<dbReference type="EMBL" id="CABMJJ010000001">
    <property type="protein sequence ID" value="VVC02625.1"/>
    <property type="molecule type" value="Genomic_DNA"/>
</dbReference>
<organism evidence="5 6">
    <name type="scientific">Candidatus Bilamarchaeum dharawalense</name>
    <dbReference type="NCBI Taxonomy" id="2885759"/>
    <lineage>
        <taxon>Archaea</taxon>
        <taxon>Candidatus Micrarchaeota</taxon>
        <taxon>Candidatus Micrarchaeia</taxon>
        <taxon>Candidatus Anstonellales</taxon>
        <taxon>Candidatus Bilamarchaeaceae</taxon>
        <taxon>Candidatus Bilamarchaeum</taxon>
    </lineage>
</organism>
<reference evidence="5 6" key="1">
    <citation type="submission" date="2019-08" db="EMBL/GenBank/DDBJ databases">
        <authorList>
            <person name="Vazquez-Campos X."/>
        </authorList>
    </citation>
    <scope>NUCLEOTIDE SEQUENCE [LARGE SCALE GENOMIC DNA]</scope>
    <source>
        <strain evidence="5">LFW-283_2</strain>
    </source>
</reference>
<keyword evidence="3" id="KW-0269">Exonuclease</keyword>
<dbReference type="EC" id="3.1.-.-" evidence="5"/>
<keyword evidence="1" id="KW-0540">Nuclease</keyword>